<evidence type="ECO:0000313" key="3">
    <source>
        <dbReference type="Proteomes" id="UP000233837"/>
    </source>
</evidence>
<gene>
    <name evidence="2" type="ORF">MA16_Dca008407</name>
</gene>
<accession>A0A2I0VM40</accession>
<name>A0A2I0VM40_9ASPA</name>
<proteinExistence type="predicted"/>
<evidence type="ECO:0000313" key="2">
    <source>
        <dbReference type="EMBL" id="PKU64484.1"/>
    </source>
</evidence>
<keyword evidence="3" id="KW-1185">Reference proteome</keyword>
<dbReference type="AlphaFoldDB" id="A0A2I0VM40"/>
<dbReference type="EMBL" id="KZ503416">
    <property type="protein sequence ID" value="PKU64484.1"/>
    <property type="molecule type" value="Genomic_DNA"/>
</dbReference>
<protein>
    <submittedName>
        <fullName evidence="2">Uncharacterized protein</fullName>
    </submittedName>
</protein>
<evidence type="ECO:0000256" key="1">
    <source>
        <dbReference type="SAM" id="MobiDB-lite"/>
    </source>
</evidence>
<feature type="compositionally biased region" description="Polar residues" evidence="1">
    <location>
        <begin position="88"/>
        <end position="100"/>
    </location>
</feature>
<dbReference type="Proteomes" id="UP000233837">
    <property type="component" value="Unassembled WGS sequence"/>
</dbReference>
<feature type="region of interest" description="Disordered" evidence="1">
    <location>
        <begin position="85"/>
        <end position="109"/>
    </location>
</feature>
<organism evidence="2 3">
    <name type="scientific">Dendrobium catenatum</name>
    <dbReference type="NCBI Taxonomy" id="906689"/>
    <lineage>
        <taxon>Eukaryota</taxon>
        <taxon>Viridiplantae</taxon>
        <taxon>Streptophyta</taxon>
        <taxon>Embryophyta</taxon>
        <taxon>Tracheophyta</taxon>
        <taxon>Spermatophyta</taxon>
        <taxon>Magnoliopsida</taxon>
        <taxon>Liliopsida</taxon>
        <taxon>Asparagales</taxon>
        <taxon>Orchidaceae</taxon>
        <taxon>Epidendroideae</taxon>
        <taxon>Malaxideae</taxon>
        <taxon>Dendrobiinae</taxon>
        <taxon>Dendrobium</taxon>
    </lineage>
</organism>
<sequence length="172" mass="18623">MDVEFCLQEAHVNFGVLGNVTEKKDDKLLVKGDNTGADTLQHEQKSGFAGMVKREYEGYKSQANNGRPVPQVAANKAVWKEVKKKQENSVVDNSEENVSNELLGGSPMLSVGMEQPQVTGVGDMPIGKVQINSSLISAGNMQIDKHSFVQNADGKSGSIDLEMEHIGMDFAV</sequence>
<reference evidence="2 3" key="2">
    <citation type="journal article" date="2017" name="Nature">
        <title>The Apostasia genome and the evolution of orchids.</title>
        <authorList>
            <person name="Zhang G.Q."/>
            <person name="Liu K.W."/>
            <person name="Li Z."/>
            <person name="Lohaus R."/>
            <person name="Hsiao Y.Y."/>
            <person name="Niu S.C."/>
            <person name="Wang J.Y."/>
            <person name="Lin Y.C."/>
            <person name="Xu Q."/>
            <person name="Chen L.J."/>
            <person name="Yoshida K."/>
            <person name="Fujiwara S."/>
            <person name="Wang Z.W."/>
            <person name="Zhang Y.Q."/>
            <person name="Mitsuda N."/>
            <person name="Wang M."/>
            <person name="Liu G.H."/>
            <person name="Pecoraro L."/>
            <person name="Huang H.X."/>
            <person name="Xiao X.J."/>
            <person name="Lin M."/>
            <person name="Wu X.Y."/>
            <person name="Wu W.L."/>
            <person name="Chen Y.Y."/>
            <person name="Chang S.B."/>
            <person name="Sakamoto S."/>
            <person name="Ohme-Takagi M."/>
            <person name="Yagi M."/>
            <person name="Zeng S.J."/>
            <person name="Shen C.Y."/>
            <person name="Yeh C.M."/>
            <person name="Luo Y.B."/>
            <person name="Tsai W.C."/>
            <person name="Van de Peer Y."/>
            <person name="Liu Z.J."/>
        </authorList>
    </citation>
    <scope>NUCLEOTIDE SEQUENCE [LARGE SCALE GENOMIC DNA]</scope>
    <source>
        <tissue evidence="2">The whole plant</tissue>
    </source>
</reference>
<reference evidence="2 3" key="1">
    <citation type="journal article" date="2016" name="Sci. Rep.">
        <title>The Dendrobium catenatum Lindl. genome sequence provides insights into polysaccharide synthase, floral development and adaptive evolution.</title>
        <authorList>
            <person name="Zhang G.Q."/>
            <person name="Xu Q."/>
            <person name="Bian C."/>
            <person name="Tsai W.C."/>
            <person name="Yeh C.M."/>
            <person name="Liu K.W."/>
            <person name="Yoshida K."/>
            <person name="Zhang L.S."/>
            <person name="Chang S.B."/>
            <person name="Chen F."/>
            <person name="Shi Y."/>
            <person name="Su Y.Y."/>
            <person name="Zhang Y.Q."/>
            <person name="Chen L.J."/>
            <person name="Yin Y."/>
            <person name="Lin M."/>
            <person name="Huang H."/>
            <person name="Deng H."/>
            <person name="Wang Z.W."/>
            <person name="Zhu S.L."/>
            <person name="Zhao X."/>
            <person name="Deng C."/>
            <person name="Niu S.C."/>
            <person name="Huang J."/>
            <person name="Wang M."/>
            <person name="Liu G.H."/>
            <person name="Yang H.J."/>
            <person name="Xiao X.J."/>
            <person name="Hsiao Y.Y."/>
            <person name="Wu W.L."/>
            <person name="Chen Y.Y."/>
            <person name="Mitsuda N."/>
            <person name="Ohme-Takagi M."/>
            <person name="Luo Y.B."/>
            <person name="Van de Peer Y."/>
            <person name="Liu Z.J."/>
        </authorList>
    </citation>
    <scope>NUCLEOTIDE SEQUENCE [LARGE SCALE GENOMIC DNA]</scope>
    <source>
        <tissue evidence="2">The whole plant</tissue>
    </source>
</reference>